<dbReference type="FunCoup" id="A0A7M7T1M5">
    <property type="interactions" value="1208"/>
</dbReference>
<sequence>MIPPPAARKNLHTDTDDIQPTARRDSVEMADTSEWSGDKRRLLREEEEEEDDGNTEAMDYAQRSNLPLPVNGIEGNVPNVKTDDTGEDPVAISPEDKKPPCTAYMTVMVLFCVNLLNYSDRYTIAANLPAIQKYFLIEDNNSAAGLLQTIFIVGYMVTSPIFGYLGDRYSRKLIVAFGILTWSGLTLAGSFVPPDKFWVFLLLRGLVGIGEASYVTIAATLIGDLFVGNRRTRMLMVFYFAIPVGSGLGYISGKLVAELAGDWRWALRFTPPLGIVCVILILFLVKEPKRGQAETGEHAMANTSYITDIMALVRNKSYICSTFGLTTVCWVTGALALWAVTAITDAYEILGTDSTSVPIIFGVVTVVAGFLGVGMGTTIAQLLRKKTDRADPLVCAAGMLLSAPFLFIALEVSDQQVGITWTFVFIAETLICLNWALVPDILLAVLIPTRRSTGNAIQMLISHLLGDALSPWLVGAVSDSIRNSHEDSESTEAKYTSLIFSLYTTCYVTVLGGGFFLWTALYFADDKKRVQTIVSKMKSGNGTTASSVCNVDVDERLKANEVPVQVDAAII</sequence>
<protein>
    <recommendedName>
        <fullName evidence="9">Major facilitator superfamily (MFS) profile domain-containing protein</fullName>
    </recommendedName>
</protein>
<dbReference type="PANTHER" id="PTHR23505:SF79">
    <property type="entry name" value="PROTEIN SPINSTER"/>
    <property type="match status" value="1"/>
</dbReference>
<comment type="subcellular location">
    <subcellularLocation>
        <location evidence="1">Membrane</location>
        <topology evidence="1">Multi-pass membrane protein</topology>
    </subcellularLocation>
</comment>
<evidence type="ECO:0000259" key="9">
    <source>
        <dbReference type="PROSITE" id="PS50850"/>
    </source>
</evidence>
<dbReference type="InParanoid" id="A0A7M7T1M5"/>
<dbReference type="EnsemblMetazoa" id="XM_030991418">
    <property type="protein sequence ID" value="XP_030847278"/>
    <property type="gene ID" value="LOC756125"/>
</dbReference>
<dbReference type="AlphaFoldDB" id="A0A7M7T1M5"/>
<dbReference type="InterPro" id="IPR020846">
    <property type="entry name" value="MFS_dom"/>
</dbReference>
<dbReference type="CDD" id="cd17328">
    <property type="entry name" value="MFS_spinster_like"/>
    <property type="match status" value="1"/>
</dbReference>
<dbReference type="GO" id="GO:0016020">
    <property type="term" value="C:membrane"/>
    <property type="evidence" value="ECO:0000318"/>
    <property type="project" value="GO_Central"/>
</dbReference>
<evidence type="ECO:0000313" key="11">
    <source>
        <dbReference type="Proteomes" id="UP000007110"/>
    </source>
</evidence>
<evidence type="ECO:0000256" key="2">
    <source>
        <dbReference type="ARBA" id="ARBA00022448"/>
    </source>
</evidence>
<accession>A0A7M7T1M5</accession>
<evidence type="ECO:0000313" key="10">
    <source>
        <dbReference type="EnsemblMetazoa" id="XP_030847278"/>
    </source>
</evidence>
<dbReference type="Gene3D" id="1.20.1250.20">
    <property type="entry name" value="MFS general substrate transporter like domains"/>
    <property type="match status" value="1"/>
</dbReference>
<dbReference type="RefSeq" id="XP_030847278.1">
    <property type="nucleotide sequence ID" value="XM_030991418.1"/>
</dbReference>
<evidence type="ECO:0000256" key="1">
    <source>
        <dbReference type="ARBA" id="ARBA00004141"/>
    </source>
</evidence>
<feature type="transmembrane region" description="Helical" evidence="8">
    <location>
        <begin position="198"/>
        <end position="222"/>
    </location>
</feature>
<feature type="transmembrane region" description="Helical" evidence="8">
    <location>
        <begin position="143"/>
        <end position="166"/>
    </location>
</feature>
<keyword evidence="11" id="KW-1185">Reference proteome</keyword>
<evidence type="ECO:0000256" key="5">
    <source>
        <dbReference type="ARBA" id="ARBA00023136"/>
    </source>
</evidence>
<dbReference type="GO" id="GO:0022857">
    <property type="term" value="F:transmembrane transporter activity"/>
    <property type="evidence" value="ECO:0000318"/>
    <property type="project" value="GO_Central"/>
</dbReference>
<evidence type="ECO:0000256" key="6">
    <source>
        <dbReference type="ARBA" id="ARBA00024338"/>
    </source>
</evidence>
<proteinExistence type="inferred from homology"/>
<feature type="transmembrane region" description="Helical" evidence="8">
    <location>
        <begin position="359"/>
        <end position="380"/>
    </location>
</feature>
<keyword evidence="2" id="KW-0813">Transport</keyword>
<dbReference type="Pfam" id="PF07690">
    <property type="entry name" value="MFS_1"/>
    <property type="match status" value="1"/>
</dbReference>
<feature type="transmembrane region" description="Helical" evidence="8">
    <location>
        <begin position="234"/>
        <end position="253"/>
    </location>
</feature>
<dbReference type="InterPro" id="IPR044770">
    <property type="entry name" value="MFS_spinster-like"/>
</dbReference>
<dbReference type="InterPro" id="IPR011701">
    <property type="entry name" value="MFS"/>
</dbReference>
<dbReference type="OrthoDB" id="6770063at2759"/>
<feature type="transmembrane region" description="Helical" evidence="8">
    <location>
        <begin position="265"/>
        <end position="285"/>
    </location>
</feature>
<dbReference type="Proteomes" id="UP000007110">
    <property type="component" value="Unassembled WGS sequence"/>
</dbReference>
<reference evidence="11" key="1">
    <citation type="submission" date="2015-02" db="EMBL/GenBank/DDBJ databases">
        <title>Genome sequencing for Strongylocentrotus purpuratus.</title>
        <authorList>
            <person name="Murali S."/>
            <person name="Liu Y."/>
            <person name="Vee V."/>
            <person name="English A."/>
            <person name="Wang M."/>
            <person name="Skinner E."/>
            <person name="Han Y."/>
            <person name="Muzny D.M."/>
            <person name="Worley K.C."/>
            <person name="Gibbs R.A."/>
        </authorList>
    </citation>
    <scope>NUCLEOTIDE SEQUENCE</scope>
</reference>
<dbReference type="OMA" id="YPWIVFA"/>
<feature type="domain" description="Major facilitator superfamily (MFS) profile" evidence="9">
    <location>
        <begin position="106"/>
        <end position="522"/>
    </location>
</feature>
<feature type="compositionally biased region" description="Acidic residues" evidence="7">
    <location>
        <begin position="45"/>
        <end position="54"/>
    </location>
</feature>
<evidence type="ECO:0000256" key="4">
    <source>
        <dbReference type="ARBA" id="ARBA00022989"/>
    </source>
</evidence>
<evidence type="ECO:0000256" key="8">
    <source>
        <dbReference type="SAM" id="Phobius"/>
    </source>
</evidence>
<organism evidence="10 11">
    <name type="scientific">Strongylocentrotus purpuratus</name>
    <name type="common">Purple sea urchin</name>
    <dbReference type="NCBI Taxonomy" id="7668"/>
    <lineage>
        <taxon>Eukaryota</taxon>
        <taxon>Metazoa</taxon>
        <taxon>Echinodermata</taxon>
        <taxon>Eleutherozoa</taxon>
        <taxon>Echinozoa</taxon>
        <taxon>Echinoidea</taxon>
        <taxon>Euechinoidea</taxon>
        <taxon>Echinacea</taxon>
        <taxon>Camarodonta</taxon>
        <taxon>Echinidea</taxon>
        <taxon>Strongylocentrotidae</taxon>
        <taxon>Strongylocentrotus</taxon>
    </lineage>
</organism>
<feature type="region of interest" description="Disordered" evidence="7">
    <location>
        <begin position="1"/>
        <end position="86"/>
    </location>
</feature>
<comment type="similarity">
    <text evidence="6">Belongs to the major facilitator superfamily. Spinster (TC 2.A.1.49) family.</text>
</comment>
<feature type="transmembrane region" description="Helical" evidence="8">
    <location>
        <begin position="392"/>
        <end position="410"/>
    </location>
</feature>
<keyword evidence="5 8" id="KW-0472">Membrane</keyword>
<evidence type="ECO:0000256" key="7">
    <source>
        <dbReference type="SAM" id="MobiDB-lite"/>
    </source>
</evidence>
<feature type="transmembrane region" description="Helical" evidence="8">
    <location>
        <begin position="318"/>
        <end position="339"/>
    </location>
</feature>
<evidence type="ECO:0000256" key="3">
    <source>
        <dbReference type="ARBA" id="ARBA00022692"/>
    </source>
</evidence>
<feature type="transmembrane region" description="Helical" evidence="8">
    <location>
        <begin position="498"/>
        <end position="523"/>
    </location>
</feature>
<dbReference type="InterPro" id="IPR036259">
    <property type="entry name" value="MFS_trans_sf"/>
</dbReference>
<dbReference type="GeneID" id="756125"/>
<name>A0A7M7T1M5_STRPU</name>
<keyword evidence="4 8" id="KW-1133">Transmembrane helix</keyword>
<dbReference type="SUPFAM" id="SSF103473">
    <property type="entry name" value="MFS general substrate transporter"/>
    <property type="match status" value="1"/>
</dbReference>
<feature type="transmembrane region" description="Helical" evidence="8">
    <location>
        <begin position="422"/>
        <end position="447"/>
    </location>
</feature>
<feature type="transmembrane region" description="Helical" evidence="8">
    <location>
        <begin position="173"/>
        <end position="192"/>
    </location>
</feature>
<reference evidence="10" key="2">
    <citation type="submission" date="2021-01" db="UniProtKB">
        <authorList>
            <consortium name="EnsemblMetazoa"/>
        </authorList>
    </citation>
    <scope>IDENTIFICATION</scope>
</reference>
<keyword evidence="3 8" id="KW-0812">Transmembrane</keyword>
<dbReference type="PROSITE" id="PS50850">
    <property type="entry name" value="MFS"/>
    <property type="match status" value="1"/>
</dbReference>
<dbReference type="PANTHER" id="PTHR23505">
    <property type="entry name" value="SPINSTER"/>
    <property type="match status" value="1"/>
</dbReference>